<dbReference type="InterPro" id="IPR004929">
    <property type="entry name" value="I-spanin"/>
</dbReference>
<dbReference type="Pfam" id="PF03245">
    <property type="entry name" value="Phage_lysis"/>
    <property type="match status" value="1"/>
</dbReference>
<dbReference type="AlphaFoldDB" id="A0A658Z441"/>
<organism evidence="2 3">
    <name type="scientific">Shigella flexneri</name>
    <dbReference type="NCBI Taxonomy" id="623"/>
    <lineage>
        <taxon>Bacteria</taxon>
        <taxon>Pseudomonadati</taxon>
        <taxon>Pseudomonadota</taxon>
        <taxon>Gammaproteobacteria</taxon>
        <taxon>Enterobacterales</taxon>
        <taxon>Enterobacteriaceae</taxon>
        <taxon>Shigella</taxon>
    </lineage>
</organism>
<dbReference type="RefSeq" id="WP_307963959.1">
    <property type="nucleotide sequence ID" value="NZ_UIPR01000093.1"/>
</dbReference>
<dbReference type="Proteomes" id="UP000260191">
    <property type="component" value="Unassembled WGS sequence"/>
</dbReference>
<proteinExistence type="inferred from homology"/>
<dbReference type="HAMAP" id="MF_04137">
    <property type="entry name" value="I_SPANIN_LAMBDA"/>
    <property type="match status" value="1"/>
</dbReference>
<feature type="coiled-coil region" evidence="1">
    <location>
        <begin position="71"/>
        <end position="98"/>
    </location>
</feature>
<dbReference type="EMBL" id="UIPR01000093">
    <property type="protein sequence ID" value="SVH90978.1"/>
    <property type="molecule type" value="Genomic_DNA"/>
</dbReference>
<keyword evidence="1" id="KW-0175">Coiled coil</keyword>
<name>A0A658Z441_SHIFL</name>
<reference evidence="2 3" key="1">
    <citation type="submission" date="2018-06" db="EMBL/GenBank/DDBJ databases">
        <authorList>
            <consortium name="Pathogen Informatics"/>
            <person name="Doyle S."/>
        </authorList>
    </citation>
    <scope>NUCLEOTIDE SEQUENCE [LARGE SCALE GENOMIC DNA]</scope>
    <source>
        <strain evidence="2 3">4028STDY6275000</strain>
    </source>
</reference>
<dbReference type="GO" id="GO:0044659">
    <property type="term" value="P:viral release from host cell by cytolysis"/>
    <property type="evidence" value="ECO:0007669"/>
    <property type="project" value="InterPro"/>
</dbReference>
<evidence type="ECO:0000313" key="3">
    <source>
        <dbReference type="Proteomes" id="UP000260191"/>
    </source>
</evidence>
<evidence type="ECO:0000256" key="1">
    <source>
        <dbReference type="SAM" id="Coils"/>
    </source>
</evidence>
<sequence length="160" mass="18425">MSCLAEAYVTHHRHPFVLQTPEEAFHWAVNHYRDNAITYKEQRDKNARELKLANATITDMQQRQRDVNALDAKYTKELADAKAENETLRADVAAGRRRLHIKAVCQSVREATTASGVDNATSPRLADTAERDYFTLRERLMTMQMQLEGAQEYIRTQCIK</sequence>
<accession>A0A658Z441</accession>
<evidence type="ECO:0000313" key="2">
    <source>
        <dbReference type="EMBL" id="SVH90978.1"/>
    </source>
</evidence>
<gene>
    <name evidence="2" type="ORF">SAMEA3710514_04196</name>
</gene>
<protein>
    <submittedName>
        <fullName evidence="2">Endopeptidase-like protein</fullName>
    </submittedName>
</protein>